<feature type="transmembrane region" description="Helical" evidence="9">
    <location>
        <begin position="6"/>
        <end position="26"/>
    </location>
</feature>
<dbReference type="GeneID" id="100906067"/>
<dbReference type="GO" id="GO:0012505">
    <property type="term" value="C:endomembrane system"/>
    <property type="evidence" value="ECO:0007669"/>
    <property type="project" value="UniProtKB-SubCell"/>
</dbReference>
<evidence type="ECO:0000313" key="11">
    <source>
        <dbReference type="RefSeq" id="XP_003743587.1"/>
    </source>
</evidence>
<dbReference type="Pfam" id="PF05493">
    <property type="entry name" value="ATP_synt_H"/>
    <property type="match status" value="1"/>
</dbReference>
<evidence type="ECO:0000313" key="10">
    <source>
        <dbReference type="Proteomes" id="UP000694867"/>
    </source>
</evidence>
<keyword evidence="6 9" id="KW-1133">Transmembrane helix</keyword>
<keyword evidence="3" id="KW-0813">Transport</keyword>
<gene>
    <name evidence="11" type="primary">LOC100906067</name>
</gene>
<dbReference type="GO" id="GO:0046961">
    <property type="term" value="F:proton-transporting ATPase activity, rotational mechanism"/>
    <property type="evidence" value="ECO:0007669"/>
    <property type="project" value="InterPro"/>
</dbReference>
<dbReference type="InterPro" id="IPR008389">
    <property type="entry name" value="ATPase_V0-cplx_e1/e2_su"/>
</dbReference>
<dbReference type="AlphaFoldDB" id="A0AAJ6QTR2"/>
<dbReference type="GO" id="GO:0033179">
    <property type="term" value="C:proton-transporting V-type ATPase, V0 domain"/>
    <property type="evidence" value="ECO:0007669"/>
    <property type="project" value="InterPro"/>
</dbReference>
<keyword evidence="10" id="KW-1185">Reference proteome</keyword>
<dbReference type="KEGG" id="goe:100906067"/>
<dbReference type="Proteomes" id="UP000694867">
    <property type="component" value="Unplaced"/>
</dbReference>
<proteinExistence type="inferred from homology"/>
<evidence type="ECO:0000256" key="8">
    <source>
        <dbReference type="ARBA" id="ARBA00023136"/>
    </source>
</evidence>
<evidence type="ECO:0000256" key="4">
    <source>
        <dbReference type="ARBA" id="ARBA00022692"/>
    </source>
</evidence>
<comment type="similarity">
    <text evidence="2">Belongs to the V-ATPase e1/e2 subunit family.</text>
</comment>
<dbReference type="RefSeq" id="XP_003743587.1">
    <property type="nucleotide sequence ID" value="XM_003743539.1"/>
</dbReference>
<reference evidence="11" key="1">
    <citation type="submission" date="2025-08" db="UniProtKB">
        <authorList>
            <consortium name="RefSeq"/>
        </authorList>
    </citation>
    <scope>IDENTIFICATION</scope>
</reference>
<organism evidence="10 11">
    <name type="scientific">Galendromus occidentalis</name>
    <name type="common">western predatory mite</name>
    <dbReference type="NCBI Taxonomy" id="34638"/>
    <lineage>
        <taxon>Eukaryota</taxon>
        <taxon>Metazoa</taxon>
        <taxon>Ecdysozoa</taxon>
        <taxon>Arthropoda</taxon>
        <taxon>Chelicerata</taxon>
        <taxon>Arachnida</taxon>
        <taxon>Acari</taxon>
        <taxon>Parasitiformes</taxon>
        <taxon>Mesostigmata</taxon>
        <taxon>Gamasina</taxon>
        <taxon>Phytoseioidea</taxon>
        <taxon>Phytoseiidae</taxon>
        <taxon>Typhlodrominae</taxon>
        <taxon>Galendromus</taxon>
    </lineage>
</organism>
<accession>A0AAJ6QTR2</accession>
<evidence type="ECO:0000256" key="5">
    <source>
        <dbReference type="ARBA" id="ARBA00022781"/>
    </source>
</evidence>
<keyword evidence="5" id="KW-0375">Hydrogen ion transport</keyword>
<comment type="subcellular location">
    <subcellularLocation>
        <location evidence="1">Endomembrane system</location>
        <topology evidence="1">Multi-pass membrane protein</topology>
    </subcellularLocation>
</comment>
<name>A0AAJ6QTR2_9ACAR</name>
<dbReference type="PANTHER" id="PTHR12263:SF0">
    <property type="entry name" value="V-TYPE PROTON ATPASE SUBUNIT"/>
    <property type="match status" value="1"/>
</dbReference>
<evidence type="ECO:0000256" key="3">
    <source>
        <dbReference type="ARBA" id="ARBA00022448"/>
    </source>
</evidence>
<evidence type="ECO:0000256" key="2">
    <source>
        <dbReference type="ARBA" id="ARBA00008328"/>
    </source>
</evidence>
<evidence type="ECO:0000256" key="6">
    <source>
        <dbReference type="ARBA" id="ARBA00022989"/>
    </source>
</evidence>
<keyword evidence="8 9" id="KW-0472">Membrane</keyword>
<sequence length="78" mass="9009">MVSAVIPFLFFTVFWGIIGFVVPILIPRSDNRALIQTLVMLTAACCYLFWLCVWLSQLNPLIGPILSKDVIWMITEYW</sequence>
<feature type="transmembrane region" description="Helical" evidence="9">
    <location>
        <begin position="38"/>
        <end position="56"/>
    </location>
</feature>
<dbReference type="PANTHER" id="PTHR12263">
    <property type="entry name" value="VACUOLAR ATP SYNTHASE SUBUNIT H"/>
    <property type="match status" value="1"/>
</dbReference>
<evidence type="ECO:0000256" key="9">
    <source>
        <dbReference type="SAM" id="Phobius"/>
    </source>
</evidence>
<evidence type="ECO:0000256" key="1">
    <source>
        <dbReference type="ARBA" id="ARBA00004127"/>
    </source>
</evidence>
<keyword evidence="7" id="KW-0406">Ion transport</keyword>
<keyword evidence="4 9" id="KW-0812">Transmembrane</keyword>
<evidence type="ECO:0000256" key="7">
    <source>
        <dbReference type="ARBA" id="ARBA00023065"/>
    </source>
</evidence>
<protein>
    <submittedName>
        <fullName evidence="11">V-type proton ATPase subunit e 1</fullName>
    </submittedName>
</protein>